<dbReference type="PANTHER" id="PTHR46288">
    <property type="entry name" value="PHORBOL-ESTER/DAG-TYPE DOMAIN-CONTAINING PROTEIN"/>
    <property type="match status" value="1"/>
</dbReference>
<proteinExistence type="predicted"/>
<dbReference type="InterPro" id="IPR046349">
    <property type="entry name" value="C1-like_sf"/>
</dbReference>
<dbReference type="KEGG" id="dzi:111300970"/>
<keyword evidence="1" id="KW-0677">Repeat</keyword>
<dbReference type="InterPro" id="IPR004146">
    <property type="entry name" value="DC1"/>
</dbReference>
<feature type="domain" description="DC1" evidence="2">
    <location>
        <begin position="136"/>
        <end position="186"/>
    </location>
</feature>
<evidence type="ECO:0000313" key="4">
    <source>
        <dbReference type="RefSeq" id="XP_022752250.1"/>
    </source>
</evidence>
<dbReference type="Proteomes" id="UP000515121">
    <property type="component" value="Unplaced"/>
</dbReference>
<protein>
    <submittedName>
        <fullName evidence="4">Uncharacterized protein LOC111300970</fullName>
    </submittedName>
</protein>
<name>A0A6P5ZIF7_DURZI</name>
<dbReference type="Gene3D" id="3.30.60.20">
    <property type="match status" value="1"/>
</dbReference>
<reference evidence="4" key="1">
    <citation type="submission" date="2025-08" db="UniProtKB">
        <authorList>
            <consortium name="RefSeq"/>
        </authorList>
    </citation>
    <scope>IDENTIFICATION</scope>
    <source>
        <tissue evidence="4">Fruit stalk</tissue>
    </source>
</reference>
<dbReference type="SUPFAM" id="SSF57889">
    <property type="entry name" value="Cysteine-rich domain"/>
    <property type="match status" value="1"/>
</dbReference>
<dbReference type="PANTHER" id="PTHR46288:SF27">
    <property type="entry name" value="CYSTEINE_HISTIDINE-RICH C1 DOMAIN FAMILY PROTEIN"/>
    <property type="match status" value="1"/>
</dbReference>
<dbReference type="RefSeq" id="XP_022752250.1">
    <property type="nucleotide sequence ID" value="XM_022896515.1"/>
</dbReference>
<dbReference type="Pfam" id="PF03107">
    <property type="entry name" value="C1_2"/>
    <property type="match status" value="3"/>
</dbReference>
<dbReference type="OrthoDB" id="1884766at2759"/>
<organism evidence="3 4">
    <name type="scientific">Durio zibethinus</name>
    <name type="common">Durian</name>
    <dbReference type="NCBI Taxonomy" id="66656"/>
    <lineage>
        <taxon>Eukaryota</taxon>
        <taxon>Viridiplantae</taxon>
        <taxon>Streptophyta</taxon>
        <taxon>Embryophyta</taxon>
        <taxon>Tracheophyta</taxon>
        <taxon>Spermatophyta</taxon>
        <taxon>Magnoliopsida</taxon>
        <taxon>eudicotyledons</taxon>
        <taxon>Gunneridae</taxon>
        <taxon>Pentapetalae</taxon>
        <taxon>rosids</taxon>
        <taxon>malvids</taxon>
        <taxon>Malvales</taxon>
        <taxon>Malvaceae</taxon>
        <taxon>Helicteroideae</taxon>
        <taxon>Durio</taxon>
    </lineage>
</organism>
<evidence type="ECO:0000256" key="1">
    <source>
        <dbReference type="ARBA" id="ARBA00022737"/>
    </source>
</evidence>
<evidence type="ECO:0000259" key="2">
    <source>
        <dbReference type="Pfam" id="PF03107"/>
    </source>
</evidence>
<accession>A0A6P5ZIF7</accession>
<dbReference type="GeneID" id="111300970"/>
<dbReference type="AlphaFoldDB" id="A0A6P5ZIF7"/>
<feature type="domain" description="DC1" evidence="2">
    <location>
        <begin position="19"/>
        <end position="66"/>
    </location>
</feature>
<gene>
    <name evidence="4" type="primary">LOC111300970</name>
</gene>
<sequence>MTTPKHHTYLPLRPCVNHFSHSHPLRPIDRIQAEEELICSGCGLDVTGSIFRCTKSDCNFLLHKSCFNLKLEVQHKSHPHHSLKLLSTPPHDYISGLFICNACYDYGTGFDYHCSICKFDLHVGCAQLPQTIKHKDHQHLLTLYYSFSCINENIKTFLCDHCGQDLPNQLWVYHCKKCDFGIHSRCTIPDCSRHLS</sequence>
<feature type="domain" description="DC1" evidence="2">
    <location>
        <begin position="76"/>
        <end position="126"/>
    </location>
</feature>
<evidence type="ECO:0000313" key="3">
    <source>
        <dbReference type="Proteomes" id="UP000515121"/>
    </source>
</evidence>
<keyword evidence="3" id="KW-1185">Reference proteome</keyword>